<keyword evidence="10 12" id="KW-0326">Glycosidase</keyword>
<dbReference type="SUPFAM" id="SSF51445">
    <property type="entry name" value="(Trans)glycosidases"/>
    <property type="match status" value="1"/>
</dbReference>
<keyword evidence="13" id="KW-0732">Signal</keyword>
<dbReference type="PROSITE" id="PS00953">
    <property type="entry name" value="GLYCOSYL_HYDROL_F25_1"/>
    <property type="match status" value="1"/>
</dbReference>
<dbReference type="PANTHER" id="PTHR34135">
    <property type="entry name" value="LYSOZYME"/>
    <property type="match status" value="1"/>
</dbReference>
<feature type="chain" id="PRO_5021804003" description="Lysozyme" evidence="13">
    <location>
        <begin position="36"/>
        <end position="279"/>
    </location>
</feature>
<dbReference type="PANTHER" id="PTHR34135:SF2">
    <property type="entry name" value="LYSOZYME"/>
    <property type="match status" value="1"/>
</dbReference>
<dbReference type="Proteomes" id="UP000316096">
    <property type="component" value="Unassembled WGS sequence"/>
</dbReference>
<evidence type="ECO:0000313" key="14">
    <source>
        <dbReference type="EMBL" id="TQL96435.1"/>
    </source>
</evidence>
<comment type="caution">
    <text evidence="14">The sequence shown here is derived from an EMBL/GenBank/DDBJ whole genome shotgun (WGS) entry which is preliminary data.</text>
</comment>
<comment type="similarity">
    <text evidence="3 12">Belongs to the glycosyl hydrolase 25 family.</text>
</comment>
<evidence type="ECO:0000313" key="15">
    <source>
        <dbReference type="Proteomes" id="UP000316096"/>
    </source>
</evidence>
<feature type="signal peptide" evidence="13">
    <location>
        <begin position="1"/>
        <end position="35"/>
    </location>
</feature>
<keyword evidence="8 12" id="KW-0378">Hydrolase</keyword>
<organism evidence="14 15">
    <name type="scientific">Actinoallomurus bryophytorum</name>
    <dbReference type="NCBI Taxonomy" id="1490222"/>
    <lineage>
        <taxon>Bacteria</taxon>
        <taxon>Bacillati</taxon>
        <taxon>Actinomycetota</taxon>
        <taxon>Actinomycetes</taxon>
        <taxon>Streptosporangiales</taxon>
        <taxon>Thermomonosporaceae</taxon>
        <taxon>Actinoallomurus</taxon>
    </lineage>
</organism>
<dbReference type="SMART" id="SM00641">
    <property type="entry name" value="Glyco_25"/>
    <property type="match status" value="1"/>
</dbReference>
<keyword evidence="5" id="KW-0964">Secreted</keyword>
<evidence type="ECO:0000256" key="13">
    <source>
        <dbReference type="SAM" id="SignalP"/>
    </source>
</evidence>
<dbReference type="GO" id="GO:0016998">
    <property type="term" value="P:cell wall macromolecule catabolic process"/>
    <property type="evidence" value="ECO:0007669"/>
    <property type="project" value="InterPro"/>
</dbReference>
<keyword evidence="15" id="KW-1185">Reference proteome</keyword>
<comment type="catalytic activity">
    <reaction evidence="1 12">
        <text>Hydrolysis of (1-&gt;4)-beta-linkages between N-acetylmuramic acid and N-acetyl-D-glucosamine residues in a peptidoglycan and between N-acetyl-D-glucosamine residues in chitodextrins.</text>
        <dbReference type="EC" id="3.2.1.17"/>
    </reaction>
</comment>
<dbReference type="InterPro" id="IPR002053">
    <property type="entry name" value="Glyco_hydro_25"/>
</dbReference>
<accession>A0A543CH63</accession>
<evidence type="ECO:0000256" key="8">
    <source>
        <dbReference type="ARBA" id="ARBA00022801"/>
    </source>
</evidence>
<dbReference type="GO" id="GO:0042742">
    <property type="term" value="P:defense response to bacterium"/>
    <property type="evidence" value="ECO:0007669"/>
    <property type="project" value="UniProtKB-KW"/>
</dbReference>
<proteinExistence type="inferred from homology"/>
<evidence type="ECO:0000256" key="5">
    <source>
        <dbReference type="ARBA" id="ARBA00022525"/>
    </source>
</evidence>
<evidence type="ECO:0000256" key="10">
    <source>
        <dbReference type="ARBA" id="ARBA00023295"/>
    </source>
</evidence>
<dbReference type="Gene3D" id="3.20.20.80">
    <property type="entry name" value="Glycosidases"/>
    <property type="match status" value="1"/>
</dbReference>
<dbReference type="EMBL" id="VFOZ01000001">
    <property type="protein sequence ID" value="TQL96435.1"/>
    <property type="molecule type" value="Genomic_DNA"/>
</dbReference>
<reference evidence="14 15" key="1">
    <citation type="submission" date="2019-06" db="EMBL/GenBank/DDBJ databases">
        <title>Sequencing the genomes of 1000 actinobacteria strains.</title>
        <authorList>
            <person name="Klenk H.-P."/>
        </authorList>
    </citation>
    <scope>NUCLEOTIDE SEQUENCE [LARGE SCALE GENOMIC DNA]</scope>
    <source>
        <strain evidence="14 15">DSM 102200</strain>
    </source>
</reference>
<sequence length="279" mass="29945">MAASPRRRFGWLRSATTLAAAVGIATVGLTVPAGAATPNPMAHPERDWMGSTIAAHEGQRVTITPKLAPGGLPGLDVSHWQGTINWTTVKNQGAKFAYIKATEGTTYRDPNFSANYTDAYYAGLVRGAYHFAQPASSSGAAQADYFAAHGGAWSKDNQTLPGMLDIEYNPNGSTCYGISQAAMRTWITAFLNEYHAKTTRWATIYTTTDWWTTCTGNTSAYAGNDPLDIARYSSSVGTLPAGWGFYTFWQWADGGTFPGDQDVFNGSAARLLALANNTP</sequence>
<evidence type="ECO:0000256" key="4">
    <source>
        <dbReference type="ARBA" id="ARBA00012732"/>
    </source>
</evidence>
<dbReference type="EC" id="3.2.1.17" evidence="4 12"/>
<dbReference type="PROSITE" id="PS51904">
    <property type="entry name" value="GLYCOSYL_HYDROL_F25_2"/>
    <property type="match status" value="1"/>
</dbReference>
<gene>
    <name evidence="14" type="ORF">FB559_1963</name>
</gene>
<dbReference type="RefSeq" id="WP_221639935.1">
    <property type="nucleotide sequence ID" value="NZ_VFOZ01000001.1"/>
</dbReference>
<dbReference type="FunFam" id="3.20.20.80:FF:000060">
    <property type="entry name" value="Lysozyme M1"/>
    <property type="match status" value="1"/>
</dbReference>
<dbReference type="GO" id="GO:0005576">
    <property type="term" value="C:extracellular region"/>
    <property type="evidence" value="ECO:0007669"/>
    <property type="project" value="UniProtKB-SubCell"/>
</dbReference>
<name>A0A543CH63_9ACTN</name>
<keyword evidence="6" id="KW-0929">Antimicrobial</keyword>
<keyword evidence="7" id="KW-0081">Bacteriolytic enzyme</keyword>
<dbReference type="GO" id="GO:0009253">
    <property type="term" value="P:peptidoglycan catabolic process"/>
    <property type="evidence" value="ECO:0007669"/>
    <property type="project" value="InterPro"/>
</dbReference>
<keyword evidence="9" id="KW-1015">Disulfide bond</keyword>
<evidence type="ECO:0000256" key="12">
    <source>
        <dbReference type="RuleBase" id="RU361176"/>
    </source>
</evidence>
<evidence type="ECO:0000256" key="1">
    <source>
        <dbReference type="ARBA" id="ARBA00000632"/>
    </source>
</evidence>
<comment type="subcellular location">
    <subcellularLocation>
        <location evidence="2">Secreted</location>
    </subcellularLocation>
</comment>
<evidence type="ECO:0000256" key="7">
    <source>
        <dbReference type="ARBA" id="ARBA00022638"/>
    </source>
</evidence>
<dbReference type="InterPro" id="IPR017853">
    <property type="entry name" value="GH"/>
</dbReference>
<dbReference type="InterPro" id="IPR018077">
    <property type="entry name" value="Glyco_hydro_fam25_subgr"/>
</dbReference>
<evidence type="ECO:0000256" key="3">
    <source>
        <dbReference type="ARBA" id="ARBA00010646"/>
    </source>
</evidence>
<dbReference type="AlphaFoldDB" id="A0A543CH63"/>
<dbReference type="Pfam" id="PF01183">
    <property type="entry name" value="Glyco_hydro_25"/>
    <property type="match status" value="1"/>
</dbReference>
<evidence type="ECO:0000256" key="2">
    <source>
        <dbReference type="ARBA" id="ARBA00004613"/>
    </source>
</evidence>
<dbReference type="InterPro" id="IPR008270">
    <property type="entry name" value="Glyco_hydro_25_AS"/>
</dbReference>
<dbReference type="GO" id="GO:0003796">
    <property type="term" value="F:lysozyme activity"/>
    <property type="evidence" value="ECO:0007669"/>
    <property type="project" value="UniProtKB-EC"/>
</dbReference>
<evidence type="ECO:0000256" key="11">
    <source>
        <dbReference type="ARBA" id="ARBA00055588"/>
    </source>
</evidence>
<dbReference type="GO" id="GO:0016052">
    <property type="term" value="P:carbohydrate catabolic process"/>
    <property type="evidence" value="ECO:0007669"/>
    <property type="project" value="TreeGrafter"/>
</dbReference>
<evidence type="ECO:0000256" key="9">
    <source>
        <dbReference type="ARBA" id="ARBA00023157"/>
    </source>
</evidence>
<evidence type="ECO:0000256" key="6">
    <source>
        <dbReference type="ARBA" id="ARBA00022529"/>
    </source>
</evidence>
<protein>
    <recommendedName>
        <fullName evidence="4 12">Lysozyme</fullName>
        <ecNumber evidence="4 12">3.2.1.17</ecNumber>
    </recommendedName>
</protein>
<comment type="function">
    <text evidence="11">This enzyme has both lysozyme (acetylmuramidase) and diacetylmuramidase activities.</text>
</comment>
<dbReference type="GO" id="GO:0031640">
    <property type="term" value="P:killing of cells of another organism"/>
    <property type="evidence" value="ECO:0007669"/>
    <property type="project" value="UniProtKB-KW"/>
</dbReference>